<gene>
    <name evidence="2" type="ORF">TWF696_005192</name>
</gene>
<proteinExistence type="predicted"/>
<sequence length="123" mass="13362">MAERNGMGGRADKQQVGGRGVRRRVGKADEKSKSPARRGQRLEDEGEGEGEDEAKRPAWAVLVFGLGHRQPGLGDAQEGKKQQQQQLGSEADKSHDNNSSGGTPDYTSAAYTHWSQRDDTTGR</sequence>
<organism evidence="2 3">
    <name type="scientific">Orbilia brochopaga</name>
    <dbReference type="NCBI Taxonomy" id="3140254"/>
    <lineage>
        <taxon>Eukaryota</taxon>
        <taxon>Fungi</taxon>
        <taxon>Dikarya</taxon>
        <taxon>Ascomycota</taxon>
        <taxon>Pezizomycotina</taxon>
        <taxon>Orbiliomycetes</taxon>
        <taxon>Orbiliales</taxon>
        <taxon>Orbiliaceae</taxon>
        <taxon>Orbilia</taxon>
    </lineage>
</organism>
<keyword evidence="3" id="KW-1185">Reference proteome</keyword>
<dbReference type="Proteomes" id="UP001375240">
    <property type="component" value="Unassembled WGS sequence"/>
</dbReference>
<protein>
    <submittedName>
        <fullName evidence="2">Uncharacterized protein</fullName>
    </submittedName>
</protein>
<feature type="region of interest" description="Disordered" evidence="1">
    <location>
        <begin position="1"/>
        <end position="56"/>
    </location>
</feature>
<accession>A0AAV9V326</accession>
<dbReference type="EMBL" id="JAVHNQ010000003">
    <property type="protein sequence ID" value="KAK6353210.1"/>
    <property type="molecule type" value="Genomic_DNA"/>
</dbReference>
<evidence type="ECO:0000313" key="3">
    <source>
        <dbReference type="Proteomes" id="UP001375240"/>
    </source>
</evidence>
<comment type="caution">
    <text evidence="2">The sequence shown here is derived from an EMBL/GenBank/DDBJ whole genome shotgun (WGS) entry which is preliminary data.</text>
</comment>
<reference evidence="2 3" key="1">
    <citation type="submission" date="2019-10" db="EMBL/GenBank/DDBJ databases">
        <authorList>
            <person name="Palmer J.M."/>
        </authorList>
    </citation>
    <scope>NUCLEOTIDE SEQUENCE [LARGE SCALE GENOMIC DNA]</scope>
    <source>
        <strain evidence="2 3">TWF696</strain>
    </source>
</reference>
<feature type="region of interest" description="Disordered" evidence="1">
    <location>
        <begin position="69"/>
        <end position="123"/>
    </location>
</feature>
<feature type="compositionally biased region" description="Polar residues" evidence="1">
    <location>
        <begin position="97"/>
        <end position="114"/>
    </location>
</feature>
<dbReference type="AlphaFoldDB" id="A0AAV9V326"/>
<name>A0AAV9V326_9PEZI</name>
<evidence type="ECO:0000256" key="1">
    <source>
        <dbReference type="SAM" id="MobiDB-lite"/>
    </source>
</evidence>
<evidence type="ECO:0000313" key="2">
    <source>
        <dbReference type="EMBL" id="KAK6353210.1"/>
    </source>
</evidence>